<dbReference type="OrthoDB" id="9775804at2"/>
<dbReference type="EMBL" id="FNJM01000011">
    <property type="protein sequence ID" value="SDP66152.1"/>
    <property type="molecule type" value="Genomic_DNA"/>
</dbReference>
<dbReference type="SUPFAM" id="SSF55729">
    <property type="entry name" value="Acyl-CoA N-acyltransferases (Nat)"/>
    <property type="match status" value="1"/>
</dbReference>
<sequence>MDIRVENDCSNIDWNNIKEILKAAGMSYFDEDTHKKAFENSYSTVFIYDGNELIGFGRSISDGVYQAAIYDVAVLPSYQGSGIGRIIINNILESIPQCNTILYASPGKESFYNKLNFKKMKTGMAYFQNAEKMYEKGFIEKV</sequence>
<keyword evidence="2" id="KW-0012">Acyltransferase</keyword>
<keyword evidence="4" id="KW-1185">Reference proteome</keyword>
<dbReference type="GO" id="GO:0008080">
    <property type="term" value="F:N-acetyltransferase activity"/>
    <property type="evidence" value="ECO:0007669"/>
    <property type="project" value="InterPro"/>
</dbReference>
<dbReference type="Pfam" id="PF13508">
    <property type="entry name" value="Acetyltransf_7"/>
    <property type="match status" value="1"/>
</dbReference>
<dbReference type="RefSeq" id="WP_089971518.1">
    <property type="nucleotide sequence ID" value="NZ_CP071376.1"/>
</dbReference>
<dbReference type="AlphaFoldDB" id="A0A1H0UIM7"/>
<dbReference type="CDD" id="cd04301">
    <property type="entry name" value="NAT_SF"/>
    <property type="match status" value="1"/>
</dbReference>
<dbReference type="InterPro" id="IPR016181">
    <property type="entry name" value="Acyl_CoA_acyltransferase"/>
</dbReference>
<dbReference type="PANTHER" id="PTHR43626:SF4">
    <property type="entry name" value="GCN5-RELATED N-ACETYLTRANSFERASE 2, CHLOROPLASTIC"/>
    <property type="match status" value="1"/>
</dbReference>
<dbReference type="Gene3D" id="3.40.630.30">
    <property type="match status" value="1"/>
</dbReference>
<dbReference type="PANTHER" id="PTHR43626">
    <property type="entry name" value="ACYL-COA N-ACYLTRANSFERASE"/>
    <property type="match status" value="1"/>
</dbReference>
<gene>
    <name evidence="3" type="ORF">SAMN04488529_11119</name>
</gene>
<dbReference type="STRING" id="94869.SAMN04488529_11119"/>
<evidence type="ECO:0000256" key="1">
    <source>
        <dbReference type="ARBA" id="ARBA00022679"/>
    </source>
</evidence>
<organism evidence="3 4">
    <name type="scientific">Clostridium gasigenes</name>
    <dbReference type="NCBI Taxonomy" id="94869"/>
    <lineage>
        <taxon>Bacteria</taxon>
        <taxon>Bacillati</taxon>
        <taxon>Bacillota</taxon>
        <taxon>Clostridia</taxon>
        <taxon>Eubacteriales</taxon>
        <taxon>Clostridiaceae</taxon>
        <taxon>Clostridium</taxon>
    </lineage>
</organism>
<dbReference type="InterPro" id="IPR045039">
    <property type="entry name" value="NSI-like"/>
</dbReference>
<proteinExistence type="predicted"/>
<evidence type="ECO:0000313" key="4">
    <source>
        <dbReference type="Proteomes" id="UP000198597"/>
    </source>
</evidence>
<dbReference type="Proteomes" id="UP000198597">
    <property type="component" value="Unassembled WGS sequence"/>
</dbReference>
<reference evidence="3 4" key="1">
    <citation type="submission" date="2016-10" db="EMBL/GenBank/DDBJ databases">
        <authorList>
            <person name="de Groot N.N."/>
        </authorList>
    </citation>
    <scope>NUCLEOTIDE SEQUENCE [LARGE SCALE GENOMIC DNA]</scope>
    <source>
        <strain evidence="3 4">DSM 12272</strain>
    </source>
</reference>
<name>A0A1H0UIM7_9CLOT</name>
<protein>
    <submittedName>
        <fullName evidence="3">Acetyltransferase (GNAT) domain-containing protein</fullName>
    </submittedName>
</protein>
<dbReference type="GeneID" id="65311568"/>
<accession>A0A1H0UIM7</accession>
<dbReference type="InterPro" id="IPR000182">
    <property type="entry name" value="GNAT_dom"/>
</dbReference>
<keyword evidence="1 3" id="KW-0808">Transferase</keyword>
<dbReference type="PROSITE" id="PS51186">
    <property type="entry name" value="GNAT"/>
    <property type="match status" value="1"/>
</dbReference>
<evidence type="ECO:0000313" key="3">
    <source>
        <dbReference type="EMBL" id="SDP66152.1"/>
    </source>
</evidence>
<dbReference type="GO" id="GO:0005737">
    <property type="term" value="C:cytoplasm"/>
    <property type="evidence" value="ECO:0007669"/>
    <property type="project" value="TreeGrafter"/>
</dbReference>
<evidence type="ECO:0000256" key="2">
    <source>
        <dbReference type="ARBA" id="ARBA00023315"/>
    </source>
</evidence>